<dbReference type="EMBL" id="FORI01000006">
    <property type="protein sequence ID" value="SFI79327.1"/>
    <property type="molecule type" value="Genomic_DNA"/>
</dbReference>
<name>A0A1I3L3M7_9SPIR</name>
<evidence type="ECO:0000256" key="5">
    <source>
        <dbReference type="ARBA" id="ARBA00022927"/>
    </source>
</evidence>
<accession>A0A1I3L3M7</accession>
<dbReference type="GO" id="GO:0006605">
    <property type="term" value="P:protein targeting"/>
    <property type="evidence" value="ECO:0007669"/>
    <property type="project" value="UniProtKB-UniRule"/>
</dbReference>
<dbReference type="GO" id="GO:0005886">
    <property type="term" value="C:plasma membrane"/>
    <property type="evidence" value="ECO:0007669"/>
    <property type="project" value="UniProtKB-SubCell"/>
</dbReference>
<dbReference type="GO" id="GO:0043952">
    <property type="term" value="P:protein transport by the Sec complex"/>
    <property type="evidence" value="ECO:0007669"/>
    <property type="project" value="UniProtKB-UniRule"/>
</dbReference>
<evidence type="ECO:0000256" key="9">
    <source>
        <dbReference type="HAMAP-Rule" id="MF_00422"/>
    </source>
</evidence>
<evidence type="ECO:0000256" key="2">
    <source>
        <dbReference type="ARBA" id="ARBA00022448"/>
    </source>
</evidence>
<dbReference type="InterPro" id="IPR001901">
    <property type="entry name" value="Translocase_SecE/Sec61-g"/>
</dbReference>
<dbReference type="GO" id="GO:0009306">
    <property type="term" value="P:protein secretion"/>
    <property type="evidence" value="ECO:0007669"/>
    <property type="project" value="UniProtKB-UniRule"/>
</dbReference>
<dbReference type="GO" id="GO:0008320">
    <property type="term" value="F:protein transmembrane transporter activity"/>
    <property type="evidence" value="ECO:0007669"/>
    <property type="project" value="UniProtKB-UniRule"/>
</dbReference>
<dbReference type="InterPro" id="IPR005807">
    <property type="entry name" value="SecE_bac"/>
</dbReference>
<protein>
    <recommendedName>
        <fullName evidence="9">Protein translocase subunit SecE</fullName>
    </recommendedName>
</protein>
<sequence length="60" mass="6747">MAKVIQFFKESRAELKKVVWPTKDDVISSIKVVIISTIIVALVLGLLDLGFTALFRILMK</sequence>
<organism evidence="10 11">
    <name type="scientific">Treponema bryantii</name>
    <dbReference type="NCBI Taxonomy" id="163"/>
    <lineage>
        <taxon>Bacteria</taxon>
        <taxon>Pseudomonadati</taxon>
        <taxon>Spirochaetota</taxon>
        <taxon>Spirochaetia</taxon>
        <taxon>Spirochaetales</taxon>
        <taxon>Treponemataceae</taxon>
        <taxon>Treponema</taxon>
    </lineage>
</organism>
<evidence type="ECO:0000256" key="3">
    <source>
        <dbReference type="ARBA" id="ARBA00022475"/>
    </source>
</evidence>
<dbReference type="InterPro" id="IPR038379">
    <property type="entry name" value="SecE_sf"/>
</dbReference>
<evidence type="ECO:0000256" key="6">
    <source>
        <dbReference type="ARBA" id="ARBA00022989"/>
    </source>
</evidence>
<feature type="transmembrane region" description="Helical" evidence="9">
    <location>
        <begin position="32"/>
        <end position="55"/>
    </location>
</feature>
<dbReference type="GO" id="GO:0065002">
    <property type="term" value="P:intracellular protein transmembrane transport"/>
    <property type="evidence" value="ECO:0007669"/>
    <property type="project" value="UniProtKB-UniRule"/>
</dbReference>
<keyword evidence="7 9" id="KW-0811">Translocation</keyword>
<keyword evidence="4 9" id="KW-0812">Transmembrane</keyword>
<evidence type="ECO:0000313" key="11">
    <source>
        <dbReference type="Proteomes" id="UP000182737"/>
    </source>
</evidence>
<evidence type="ECO:0000256" key="4">
    <source>
        <dbReference type="ARBA" id="ARBA00022692"/>
    </source>
</evidence>
<comment type="similarity">
    <text evidence="9">Belongs to the SecE/SEC61-gamma family.</text>
</comment>
<evidence type="ECO:0000313" key="10">
    <source>
        <dbReference type="EMBL" id="SFI79327.1"/>
    </source>
</evidence>
<dbReference type="PANTHER" id="PTHR33910">
    <property type="entry name" value="PROTEIN TRANSLOCASE SUBUNIT SECE"/>
    <property type="match status" value="1"/>
</dbReference>
<proteinExistence type="inferred from homology"/>
<keyword evidence="5 9" id="KW-0653">Protein transport</keyword>
<keyword evidence="11" id="KW-1185">Reference proteome</keyword>
<keyword evidence="3 9" id="KW-1003">Cell membrane</keyword>
<dbReference type="PANTHER" id="PTHR33910:SF1">
    <property type="entry name" value="PROTEIN TRANSLOCASE SUBUNIT SECE"/>
    <property type="match status" value="1"/>
</dbReference>
<comment type="subcellular location">
    <subcellularLocation>
        <location evidence="9">Cell membrane</location>
        <topology evidence="9">Single-pass membrane protein</topology>
    </subcellularLocation>
    <subcellularLocation>
        <location evidence="1">Membrane</location>
    </subcellularLocation>
</comment>
<evidence type="ECO:0000256" key="7">
    <source>
        <dbReference type="ARBA" id="ARBA00023010"/>
    </source>
</evidence>
<dbReference type="Pfam" id="PF00584">
    <property type="entry name" value="SecE"/>
    <property type="match status" value="1"/>
</dbReference>
<evidence type="ECO:0000256" key="8">
    <source>
        <dbReference type="ARBA" id="ARBA00023136"/>
    </source>
</evidence>
<dbReference type="HAMAP" id="MF_00422">
    <property type="entry name" value="SecE"/>
    <property type="match status" value="1"/>
</dbReference>
<comment type="function">
    <text evidence="9">Essential subunit of the Sec protein translocation channel SecYEG. Clamps together the 2 halves of SecY. May contact the channel plug during translocation.</text>
</comment>
<comment type="subunit">
    <text evidence="9">Component of the Sec protein translocase complex. Heterotrimer consisting of SecY, SecE and SecG subunits. The heterotrimers can form oligomers, although 1 heterotrimer is thought to be able to translocate proteins. Interacts with the ribosome. Interacts with SecDF, and other proteins may be involved. Interacts with SecA.</text>
</comment>
<keyword evidence="6 9" id="KW-1133">Transmembrane helix</keyword>
<dbReference type="Proteomes" id="UP000182737">
    <property type="component" value="Unassembled WGS sequence"/>
</dbReference>
<dbReference type="NCBIfam" id="TIGR00964">
    <property type="entry name" value="secE_bact"/>
    <property type="match status" value="1"/>
</dbReference>
<keyword evidence="2 9" id="KW-0813">Transport</keyword>
<reference evidence="11" key="1">
    <citation type="submission" date="2016-10" db="EMBL/GenBank/DDBJ databases">
        <authorList>
            <person name="Varghese N."/>
            <person name="Submissions S."/>
        </authorList>
    </citation>
    <scope>NUCLEOTIDE SEQUENCE [LARGE SCALE GENOMIC DNA]</scope>
    <source>
        <strain evidence="11">XBD1002</strain>
    </source>
</reference>
<dbReference type="AlphaFoldDB" id="A0A1I3L3M7"/>
<dbReference type="Gene3D" id="1.20.5.1030">
    <property type="entry name" value="Preprotein translocase secy subunit"/>
    <property type="match status" value="1"/>
</dbReference>
<dbReference type="RefSeq" id="WP_074931644.1">
    <property type="nucleotide sequence ID" value="NZ_FORI01000006.1"/>
</dbReference>
<keyword evidence="8 9" id="KW-0472">Membrane</keyword>
<gene>
    <name evidence="9" type="primary">secE</name>
    <name evidence="10" type="ORF">SAMN04487775_10622</name>
</gene>
<evidence type="ECO:0000256" key="1">
    <source>
        <dbReference type="ARBA" id="ARBA00004370"/>
    </source>
</evidence>